<dbReference type="CDD" id="cd05660">
    <property type="entry name" value="M28_like_PA"/>
    <property type="match status" value="1"/>
</dbReference>
<evidence type="ECO:0000313" key="11">
    <source>
        <dbReference type="Proteomes" id="UP001596024"/>
    </source>
</evidence>
<dbReference type="InterPro" id="IPR045175">
    <property type="entry name" value="M28_fam"/>
</dbReference>
<keyword evidence="5" id="KW-0378">Hydrolase</keyword>
<evidence type="ECO:0000313" key="10">
    <source>
        <dbReference type="EMBL" id="MFC4725776.1"/>
    </source>
</evidence>
<evidence type="ECO:0000256" key="8">
    <source>
        <dbReference type="SAM" id="SignalP"/>
    </source>
</evidence>
<dbReference type="Pfam" id="PF04389">
    <property type="entry name" value="Peptidase_M28"/>
    <property type="match status" value="1"/>
</dbReference>
<feature type="domain" description="Peptidase M28" evidence="9">
    <location>
        <begin position="326"/>
        <end position="532"/>
    </location>
</feature>
<evidence type="ECO:0000256" key="2">
    <source>
        <dbReference type="ARBA" id="ARBA00022670"/>
    </source>
</evidence>
<keyword evidence="2" id="KW-0645">Protease</keyword>
<protein>
    <submittedName>
        <fullName evidence="10">M28 family metallopeptidase</fullName>
    </submittedName>
</protein>
<gene>
    <name evidence="10" type="ORF">ACFPB0_10780</name>
</gene>
<organism evidence="10 11">
    <name type="scientific">Glycocaulis abyssi</name>
    <dbReference type="NCBI Taxonomy" id="1433403"/>
    <lineage>
        <taxon>Bacteria</taxon>
        <taxon>Pseudomonadati</taxon>
        <taxon>Pseudomonadota</taxon>
        <taxon>Alphaproteobacteria</taxon>
        <taxon>Maricaulales</taxon>
        <taxon>Maricaulaceae</taxon>
        <taxon>Glycocaulis</taxon>
    </lineage>
</organism>
<dbReference type="Proteomes" id="UP001596024">
    <property type="component" value="Unassembled WGS sequence"/>
</dbReference>
<dbReference type="EMBL" id="JBHSGQ010000005">
    <property type="protein sequence ID" value="MFC4725776.1"/>
    <property type="molecule type" value="Genomic_DNA"/>
</dbReference>
<evidence type="ECO:0000256" key="5">
    <source>
        <dbReference type="ARBA" id="ARBA00022801"/>
    </source>
</evidence>
<feature type="chain" id="PRO_5047500412" evidence="8">
    <location>
        <begin position="22"/>
        <end position="576"/>
    </location>
</feature>
<dbReference type="RefSeq" id="WP_371392745.1">
    <property type="nucleotide sequence ID" value="NZ_CP163421.1"/>
</dbReference>
<keyword evidence="6" id="KW-0862">Zinc</keyword>
<evidence type="ECO:0000256" key="4">
    <source>
        <dbReference type="ARBA" id="ARBA00022729"/>
    </source>
</evidence>
<feature type="region of interest" description="Disordered" evidence="7">
    <location>
        <begin position="23"/>
        <end position="57"/>
    </location>
</feature>
<evidence type="ECO:0000256" key="1">
    <source>
        <dbReference type="ARBA" id="ARBA00022438"/>
    </source>
</evidence>
<comment type="caution">
    <text evidence="10">The sequence shown here is derived from an EMBL/GenBank/DDBJ whole genome shotgun (WGS) entry which is preliminary data.</text>
</comment>
<keyword evidence="3" id="KW-0479">Metal-binding</keyword>
<name>A0ABV9NBS8_9PROT</name>
<accession>A0ABV9NBS8</accession>
<evidence type="ECO:0000256" key="3">
    <source>
        <dbReference type="ARBA" id="ARBA00022723"/>
    </source>
</evidence>
<evidence type="ECO:0000256" key="7">
    <source>
        <dbReference type="SAM" id="MobiDB-lite"/>
    </source>
</evidence>
<dbReference type="Gene3D" id="3.50.30.30">
    <property type="match status" value="1"/>
</dbReference>
<keyword evidence="4 8" id="KW-0732">Signal</keyword>
<proteinExistence type="predicted"/>
<dbReference type="PROSITE" id="PS51257">
    <property type="entry name" value="PROKAR_LIPOPROTEIN"/>
    <property type="match status" value="1"/>
</dbReference>
<dbReference type="PANTHER" id="PTHR12147">
    <property type="entry name" value="METALLOPEPTIDASE M28 FAMILY MEMBER"/>
    <property type="match status" value="1"/>
</dbReference>
<dbReference type="Gene3D" id="3.40.630.10">
    <property type="entry name" value="Zn peptidases"/>
    <property type="match status" value="1"/>
</dbReference>
<dbReference type="CDD" id="cd04821">
    <property type="entry name" value="PA_M28_1_2"/>
    <property type="match status" value="1"/>
</dbReference>
<sequence>MLRFWTLTAAAALLAACGEPAANEPAAPAEAPVEEAAPETSTTDAGDWPPVGETSAEITADDLHFRISVLADDRFEGRAPGTESGERSAQWIADELARVGVQPAGTEGWYQPVPLIEATLDEERSTLDISINGEPMGLGMRRDAVYWTENPEEHVSIADTELVFVGYGVVAPEYGWNDYDGIDVEGKTVVILVNDPGYADPDAGRFNGEAMTYYGRWTYKYEEAGRQGAAGAIIVHQTEPASYGWDVVASSWSGPQFTLDMPPSDLVPVQGWVQLDVARRLFEATGQDFDALAEAAAEPGFTPVALEGATMSAELHTDLRRLTSNNVVGVIEGSEAPDEYVLLMAHWDHLGVRLNFAADNDIYNGAVDNATGTAAIMEMAEAFARGEQPRRSVLFVAVTAEEQGLLGSAWFGANPTVPLNSIVAGLNIDGELPVGRTEDVVVVGYGASQIEDILREEAEARGRYLTPDPNPEAGYFYRSDHVSLARVGVPMLYAGGGSVHVEHGRDYVERAALAYRVNRYHQPADEYNPDWDLSGLEEDSRLLYTVARRMADSDEWPNWYEGNEFRGLRDAMMENR</sequence>
<dbReference type="SUPFAM" id="SSF53187">
    <property type="entry name" value="Zn-dependent exopeptidases"/>
    <property type="match status" value="1"/>
</dbReference>
<dbReference type="PANTHER" id="PTHR12147:SF56">
    <property type="entry name" value="AMINOPEPTIDASE YDR415C-RELATED"/>
    <property type="match status" value="1"/>
</dbReference>
<evidence type="ECO:0000256" key="6">
    <source>
        <dbReference type="ARBA" id="ARBA00022833"/>
    </source>
</evidence>
<dbReference type="InterPro" id="IPR046450">
    <property type="entry name" value="PA_dom_sf"/>
</dbReference>
<keyword evidence="11" id="KW-1185">Reference proteome</keyword>
<dbReference type="SUPFAM" id="SSF52025">
    <property type="entry name" value="PA domain"/>
    <property type="match status" value="1"/>
</dbReference>
<feature type="signal peptide" evidence="8">
    <location>
        <begin position="1"/>
        <end position="21"/>
    </location>
</feature>
<dbReference type="InterPro" id="IPR007484">
    <property type="entry name" value="Peptidase_M28"/>
</dbReference>
<reference evidence="11" key="1">
    <citation type="journal article" date="2019" name="Int. J. Syst. Evol. Microbiol.">
        <title>The Global Catalogue of Microorganisms (GCM) 10K type strain sequencing project: providing services to taxonomists for standard genome sequencing and annotation.</title>
        <authorList>
            <consortium name="The Broad Institute Genomics Platform"/>
            <consortium name="The Broad Institute Genome Sequencing Center for Infectious Disease"/>
            <person name="Wu L."/>
            <person name="Ma J."/>
        </authorList>
    </citation>
    <scope>NUCLEOTIDE SEQUENCE [LARGE SCALE GENOMIC DNA]</scope>
    <source>
        <strain evidence="11">CCUG 62981</strain>
    </source>
</reference>
<evidence type="ECO:0000259" key="9">
    <source>
        <dbReference type="Pfam" id="PF04389"/>
    </source>
</evidence>
<keyword evidence="1" id="KW-0031">Aminopeptidase</keyword>